<dbReference type="EMBL" id="LSSM01002267">
    <property type="protein sequence ID" value="OMJ22398.1"/>
    <property type="molecule type" value="Genomic_DNA"/>
</dbReference>
<protein>
    <submittedName>
        <fullName evidence="1">Uncharacterized protein</fullName>
    </submittedName>
</protein>
<dbReference type="Proteomes" id="UP000187429">
    <property type="component" value="Unassembled WGS sequence"/>
</dbReference>
<feature type="non-terminal residue" evidence="1">
    <location>
        <position position="17"/>
    </location>
</feature>
<name>A0A1R1Y667_9FUNG</name>
<comment type="caution">
    <text evidence="1">The sequence shown here is derived from an EMBL/GenBank/DDBJ whole genome shotgun (WGS) entry which is preliminary data.</text>
</comment>
<evidence type="ECO:0000313" key="2">
    <source>
        <dbReference type="Proteomes" id="UP000187429"/>
    </source>
</evidence>
<dbReference type="AlphaFoldDB" id="A0A1R1Y667"/>
<gene>
    <name evidence="1" type="ORF">AYI69_g5411</name>
</gene>
<reference evidence="2" key="1">
    <citation type="submission" date="2017-01" db="EMBL/GenBank/DDBJ databases">
        <authorList>
            <person name="Wang Y."/>
            <person name="White M."/>
            <person name="Kvist S."/>
            <person name="Moncalvo J.-M."/>
        </authorList>
    </citation>
    <scope>NUCLEOTIDE SEQUENCE [LARGE SCALE GENOMIC DNA]</scope>
    <source>
        <strain evidence="2">ID-206-W2</strain>
    </source>
</reference>
<organism evidence="1 2">
    <name type="scientific">Smittium culicis</name>
    <dbReference type="NCBI Taxonomy" id="133412"/>
    <lineage>
        <taxon>Eukaryota</taxon>
        <taxon>Fungi</taxon>
        <taxon>Fungi incertae sedis</taxon>
        <taxon>Zoopagomycota</taxon>
        <taxon>Kickxellomycotina</taxon>
        <taxon>Harpellomycetes</taxon>
        <taxon>Harpellales</taxon>
        <taxon>Legeriomycetaceae</taxon>
        <taxon>Smittium</taxon>
    </lineage>
</organism>
<evidence type="ECO:0000313" key="1">
    <source>
        <dbReference type="EMBL" id="OMJ22398.1"/>
    </source>
</evidence>
<proteinExistence type="predicted"/>
<sequence>MESSVLWWGTTREYDVP</sequence>
<keyword evidence="2" id="KW-1185">Reference proteome</keyword>
<accession>A0A1R1Y667</accession>